<protein>
    <submittedName>
        <fullName evidence="1">Uncharacterized protein</fullName>
    </submittedName>
</protein>
<dbReference type="RefSeq" id="WP_111981306.1">
    <property type="nucleotide sequence ID" value="NZ_NFZS01000001.1"/>
</dbReference>
<name>A0A328P7F3_9GAMM</name>
<dbReference type="AlphaFoldDB" id="A0A328P7F3"/>
<comment type="caution">
    <text evidence="1">The sequence shown here is derived from an EMBL/GenBank/DDBJ whole genome shotgun (WGS) entry which is preliminary data.</text>
</comment>
<dbReference type="EMBL" id="NFZS01000001">
    <property type="protein sequence ID" value="RAO77253.1"/>
    <property type="molecule type" value="Genomic_DNA"/>
</dbReference>
<keyword evidence="2" id="KW-1185">Reference proteome</keyword>
<sequence>MEQRAHPVSYALTVTRAIKELASDAVSEGVLPESMAVTISKAATDAALSLGLFIVSKGTRLTHQTARAIESARVDMEALAELAGLVRTYKLTPKNAVHLALALSYTVEQAENRLRLAEDLLS</sequence>
<accession>A0A328P7F3</accession>
<gene>
    <name evidence="1" type="ORF">CA260_05020</name>
</gene>
<evidence type="ECO:0000313" key="1">
    <source>
        <dbReference type="EMBL" id="RAO77253.1"/>
    </source>
</evidence>
<reference evidence="1 2" key="1">
    <citation type="journal article" date="2018" name="Genet. Mol. Biol.">
        <title>The genome sequence of Dyella jiangningensis FCAV SCS01 from a lignocellulose-decomposing microbial consortium metagenome reveals potential for biotechnological applications.</title>
        <authorList>
            <person name="Desiderato J.G."/>
            <person name="Alvarenga D.O."/>
            <person name="Constancio M.T.L."/>
            <person name="Alves L.M.C."/>
            <person name="Varani A.M."/>
        </authorList>
    </citation>
    <scope>NUCLEOTIDE SEQUENCE [LARGE SCALE GENOMIC DNA]</scope>
    <source>
        <strain evidence="1 2">FCAV SCS01</strain>
    </source>
</reference>
<proteinExistence type="predicted"/>
<organism evidence="1 2">
    <name type="scientific">Dyella jiangningensis</name>
    <dbReference type="NCBI Taxonomy" id="1379159"/>
    <lineage>
        <taxon>Bacteria</taxon>
        <taxon>Pseudomonadati</taxon>
        <taxon>Pseudomonadota</taxon>
        <taxon>Gammaproteobacteria</taxon>
        <taxon>Lysobacterales</taxon>
        <taxon>Rhodanobacteraceae</taxon>
        <taxon>Dyella</taxon>
    </lineage>
</organism>
<evidence type="ECO:0000313" key="2">
    <source>
        <dbReference type="Proteomes" id="UP000248926"/>
    </source>
</evidence>
<dbReference type="Proteomes" id="UP000248926">
    <property type="component" value="Unassembled WGS sequence"/>
</dbReference>